<protein>
    <recommendedName>
        <fullName evidence="2">Death domain-containing protein</fullName>
    </recommendedName>
</protein>
<accession>A0ABN8MAN0</accession>
<gene>
    <name evidence="3" type="ORF">PEVE_00027535</name>
</gene>
<dbReference type="PROSITE" id="PS50017">
    <property type="entry name" value="DEATH_DOMAIN"/>
    <property type="match status" value="1"/>
</dbReference>
<feature type="region of interest" description="Disordered" evidence="1">
    <location>
        <begin position="358"/>
        <end position="387"/>
    </location>
</feature>
<reference evidence="3 4" key="1">
    <citation type="submission" date="2022-05" db="EMBL/GenBank/DDBJ databases">
        <authorList>
            <consortium name="Genoscope - CEA"/>
            <person name="William W."/>
        </authorList>
    </citation>
    <scope>NUCLEOTIDE SEQUENCE [LARGE SCALE GENOMIC DNA]</scope>
</reference>
<dbReference type="InterPro" id="IPR000488">
    <property type="entry name" value="Death_dom"/>
</dbReference>
<name>A0ABN8MAN0_9CNID</name>
<dbReference type="SUPFAM" id="SSF47986">
    <property type="entry name" value="DEATH domain"/>
    <property type="match status" value="1"/>
</dbReference>
<comment type="caution">
    <text evidence="3">The sequence shown here is derived from an EMBL/GenBank/DDBJ whole genome shotgun (WGS) entry which is preliminary data.</text>
</comment>
<evidence type="ECO:0000313" key="4">
    <source>
        <dbReference type="Proteomes" id="UP001159427"/>
    </source>
</evidence>
<feature type="compositionally biased region" description="Low complexity" evidence="1">
    <location>
        <begin position="170"/>
        <end position="184"/>
    </location>
</feature>
<dbReference type="Proteomes" id="UP001159427">
    <property type="component" value="Unassembled WGS sequence"/>
</dbReference>
<feature type="compositionally biased region" description="Low complexity" evidence="1">
    <location>
        <begin position="378"/>
        <end position="387"/>
    </location>
</feature>
<evidence type="ECO:0000259" key="2">
    <source>
        <dbReference type="PROSITE" id="PS50017"/>
    </source>
</evidence>
<feature type="domain" description="Death" evidence="2">
    <location>
        <begin position="52"/>
        <end position="116"/>
    </location>
</feature>
<feature type="region of interest" description="Disordered" evidence="1">
    <location>
        <begin position="551"/>
        <end position="572"/>
    </location>
</feature>
<keyword evidence="4" id="KW-1185">Reference proteome</keyword>
<dbReference type="EMBL" id="CALNXI010000379">
    <property type="protein sequence ID" value="CAH3025917.1"/>
    <property type="molecule type" value="Genomic_DNA"/>
</dbReference>
<dbReference type="InterPro" id="IPR011029">
    <property type="entry name" value="DEATH-like_dom_sf"/>
</dbReference>
<dbReference type="Gene3D" id="3.40.50.11530">
    <property type="match status" value="1"/>
</dbReference>
<feature type="compositionally biased region" description="Basic residues" evidence="1">
    <location>
        <begin position="268"/>
        <end position="286"/>
    </location>
</feature>
<proteinExistence type="predicted"/>
<evidence type="ECO:0000256" key="1">
    <source>
        <dbReference type="SAM" id="MobiDB-lite"/>
    </source>
</evidence>
<feature type="region of interest" description="Disordered" evidence="1">
    <location>
        <begin position="236"/>
        <end position="320"/>
    </location>
</feature>
<organism evidence="3 4">
    <name type="scientific">Porites evermanni</name>
    <dbReference type="NCBI Taxonomy" id="104178"/>
    <lineage>
        <taxon>Eukaryota</taxon>
        <taxon>Metazoa</taxon>
        <taxon>Cnidaria</taxon>
        <taxon>Anthozoa</taxon>
        <taxon>Hexacorallia</taxon>
        <taxon>Scleractinia</taxon>
        <taxon>Fungiina</taxon>
        <taxon>Poritidae</taxon>
        <taxon>Porites</taxon>
    </lineage>
</organism>
<feature type="compositionally biased region" description="Low complexity" evidence="1">
    <location>
        <begin position="141"/>
        <end position="157"/>
    </location>
</feature>
<feature type="compositionally biased region" description="Polar residues" evidence="1">
    <location>
        <begin position="358"/>
        <end position="375"/>
    </location>
</feature>
<dbReference type="Gene3D" id="1.10.533.10">
    <property type="entry name" value="Death Domain, Fas"/>
    <property type="match status" value="1"/>
</dbReference>
<dbReference type="Pfam" id="PF08357">
    <property type="entry name" value="SEFIR"/>
    <property type="match status" value="1"/>
</dbReference>
<sequence length="572" mass="64041">MQQMDCDEEDVGFEGRLIAPEILSLPARDVLRHDKVRDPLSLRMNLLGALKNWQDVAASLGYDQDNILGLFAHHERPGLRLLEDWMYKENGILEKLVSVLGELRMHSCLEVVYECVEEYEKRSSVRNHILTEDDDDSDRQPSSLTSESSVSSENPLVFTITDYSTEQETSITSNPSSSDSVSGSIETDDEGTVKDCISGEPPHGRVSNDNCQSADSLKTLGTELEVLKRPPLLSCRSWSPGRTCQEPDNGQRGALSRSNSQPADTDKKKKSPFKKVFHRFSRKWKRDKKDKSKSPVQTNRELNSCTSLNTEDSSIGTSTTAGCTSFTATNTYNEPAEQTFENFSPLKLDTKEARRLSLTDSLSSGESVSQPTSPGYESGYNSSEGPSVSSGKSISIIHCSDQEGEAFQKKIFELYDYFSKTLGYKCYLDKLEVVKIAENMFRYVVQRVKQSDFLFICVSPQLKRLFDSSADEISDKLEDDESCMLRLASDLILNDLANNAGNRKGKFMPIILEGSSKKDVPCLLESYMKFPWPKDERRIRCIIEGQPEITPAPVSDVRTDPPSQVVRPAELL</sequence>
<feature type="region of interest" description="Disordered" evidence="1">
    <location>
        <begin position="127"/>
        <end position="212"/>
    </location>
</feature>
<evidence type="ECO:0000313" key="3">
    <source>
        <dbReference type="EMBL" id="CAH3025917.1"/>
    </source>
</evidence>
<feature type="compositionally biased region" description="Polar residues" evidence="1">
    <location>
        <begin position="236"/>
        <end position="248"/>
    </location>
</feature>
<feature type="compositionally biased region" description="Polar residues" evidence="1">
    <location>
        <begin position="295"/>
        <end position="320"/>
    </location>
</feature>
<dbReference type="InterPro" id="IPR013568">
    <property type="entry name" value="SEFIR_dom"/>
</dbReference>